<proteinExistence type="predicted"/>
<name>A0A1I8J0P9_9PLAT</name>
<dbReference type="AlphaFoldDB" id="A0A1I8J0P9"/>
<evidence type="ECO:0000313" key="1">
    <source>
        <dbReference type="Proteomes" id="UP000095280"/>
    </source>
</evidence>
<dbReference type="Gene3D" id="3.30.40.10">
    <property type="entry name" value="Zinc/RING finger domain, C3HC4 (zinc finger)"/>
    <property type="match status" value="1"/>
</dbReference>
<dbReference type="InterPro" id="IPR013083">
    <property type="entry name" value="Znf_RING/FYVE/PHD"/>
</dbReference>
<accession>A0A1I8J0P9</accession>
<dbReference type="SUPFAM" id="SSF57850">
    <property type="entry name" value="RING/U-box"/>
    <property type="match status" value="1"/>
</dbReference>
<keyword evidence="1" id="KW-1185">Reference proteome</keyword>
<organism evidence="1 2">
    <name type="scientific">Macrostomum lignano</name>
    <dbReference type="NCBI Taxonomy" id="282301"/>
    <lineage>
        <taxon>Eukaryota</taxon>
        <taxon>Metazoa</taxon>
        <taxon>Spiralia</taxon>
        <taxon>Lophotrochozoa</taxon>
        <taxon>Platyhelminthes</taxon>
        <taxon>Rhabditophora</taxon>
        <taxon>Macrostomorpha</taxon>
        <taxon>Macrostomida</taxon>
        <taxon>Macrostomidae</taxon>
        <taxon>Macrostomum</taxon>
    </lineage>
</organism>
<reference evidence="2" key="1">
    <citation type="submission" date="2016-11" db="UniProtKB">
        <authorList>
            <consortium name="WormBaseParasite"/>
        </authorList>
    </citation>
    <scope>IDENTIFICATION</scope>
</reference>
<protein>
    <submittedName>
        <fullName evidence="2">RING-type domain-containing protein</fullName>
    </submittedName>
</protein>
<evidence type="ECO:0000313" key="2">
    <source>
        <dbReference type="WBParaSite" id="maker-uti_cns_0045406-snap-gene-2.13-mRNA-1"/>
    </source>
</evidence>
<sequence length="125" mass="13516">MDDNALASVPKKNASTIEKRMKLTNGSIAGTNADSAIATSEEAENDPHTCPLCLRPLGQREECCHADTCPPRRRHNFHLACLLSHVERRRAAGDSEFRCPAPACKSEPPAAAVNIRCRPGGKVID</sequence>
<dbReference type="Proteomes" id="UP000095280">
    <property type="component" value="Unplaced"/>
</dbReference>
<dbReference type="WBParaSite" id="maker-uti_cns_0045406-snap-gene-2.13-mRNA-1">
    <property type="protein sequence ID" value="maker-uti_cns_0045406-snap-gene-2.13-mRNA-1"/>
    <property type="gene ID" value="maker-uti_cns_0045406-snap-gene-2.13"/>
</dbReference>